<protein>
    <recommendedName>
        <fullName evidence="3">Lipoprotein</fullName>
    </recommendedName>
</protein>
<sequence>MKKYAIWMFAAFLSISCNSQEKNQEKLEADKKIEEEIPKGSWEVNKEFDEAGNLIRYDSIYSWSSGNDLKDLALKDRDSVLKSLKSRFYSSFSGFDFENPEFENLFQEDSLFTNQFFKDDFFSNDFGKDFMDLDNMRERMEAIQKQFLERYRLEINTPKEKETQNQKGI</sequence>
<dbReference type="PROSITE" id="PS51257">
    <property type="entry name" value="PROKAR_LIPOPROTEIN"/>
    <property type="match status" value="1"/>
</dbReference>
<evidence type="ECO:0008006" key="3">
    <source>
        <dbReference type="Google" id="ProtNLM"/>
    </source>
</evidence>
<dbReference type="EMBL" id="JBHULE010000019">
    <property type="protein sequence ID" value="MFD2563041.1"/>
    <property type="molecule type" value="Genomic_DNA"/>
</dbReference>
<comment type="caution">
    <text evidence="1">The sequence shown here is derived from an EMBL/GenBank/DDBJ whole genome shotgun (WGS) entry which is preliminary data.</text>
</comment>
<proteinExistence type="predicted"/>
<reference evidence="2" key="1">
    <citation type="journal article" date="2019" name="Int. J. Syst. Evol. Microbiol.">
        <title>The Global Catalogue of Microorganisms (GCM) 10K type strain sequencing project: providing services to taxonomists for standard genome sequencing and annotation.</title>
        <authorList>
            <consortium name="The Broad Institute Genomics Platform"/>
            <consortium name="The Broad Institute Genome Sequencing Center for Infectious Disease"/>
            <person name="Wu L."/>
            <person name="Ma J."/>
        </authorList>
    </citation>
    <scope>NUCLEOTIDE SEQUENCE [LARGE SCALE GENOMIC DNA]</scope>
    <source>
        <strain evidence="2">KCTC 52274</strain>
    </source>
</reference>
<gene>
    <name evidence="1" type="ORF">ACFSR1_10225</name>
</gene>
<dbReference type="RefSeq" id="WP_378292135.1">
    <property type="nucleotide sequence ID" value="NZ_JBHULE010000019.1"/>
</dbReference>
<evidence type="ECO:0000313" key="1">
    <source>
        <dbReference type="EMBL" id="MFD2563041.1"/>
    </source>
</evidence>
<organism evidence="1 2">
    <name type="scientific">Aquimarina rubra</name>
    <dbReference type="NCBI Taxonomy" id="1920033"/>
    <lineage>
        <taxon>Bacteria</taxon>
        <taxon>Pseudomonadati</taxon>
        <taxon>Bacteroidota</taxon>
        <taxon>Flavobacteriia</taxon>
        <taxon>Flavobacteriales</taxon>
        <taxon>Flavobacteriaceae</taxon>
        <taxon>Aquimarina</taxon>
    </lineage>
</organism>
<dbReference type="Proteomes" id="UP001597319">
    <property type="component" value="Unassembled WGS sequence"/>
</dbReference>
<name>A0ABW5LFI4_9FLAO</name>
<evidence type="ECO:0000313" key="2">
    <source>
        <dbReference type="Proteomes" id="UP001597319"/>
    </source>
</evidence>
<accession>A0ABW5LFI4</accession>
<keyword evidence="2" id="KW-1185">Reference proteome</keyword>